<feature type="region of interest" description="Disordered" evidence="1">
    <location>
        <begin position="234"/>
        <end position="410"/>
    </location>
</feature>
<feature type="compositionally biased region" description="Basic residues" evidence="1">
    <location>
        <begin position="302"/>
        <end position="315"/>
    </location>
</feature>
<name>A0A5C6FMM9_9PLAN</name>
<dbReference type="Gene3D" id="1.10.1670.10">
    <property type="entry name" value="Helix-hairpin-Helix base-excision DNA repair enzymes (C-terminal)"/>
    <property type="match status" value="1"/>
</dbReference>
<dbReference type="OrthoDB" id="268440at2"/>
<evidence type="ECO:0000256" key="1">
    <source>
        <dbReference type="SAM" id="MobiDB-lite"/>
    </source>
</evidence>
<dbReference type="EMBL" id="SJPZ01000002">
    <property type="protein sequence ID" value="TWU61806.1"/>
    <property type="molecule type" value="Genomic_DNA"/>
</dbReference>
<reference evidence="2 3" key="1">
    <citation type="submission" date="2019-02" db="EMBL/GenBank/DDBJ databases">
        <title>Deep-cultivation of Planctomycetes and their phenomic and genomic characterization uncovers novel biology.</title>
        <authorList>
            <person name="Wiegand S."/>
            <person name="Jogler M."/>
            <person name="Boedeker C."/>
            <person name="Pinto D."/>
            <person name="Vollmers J."/>
            <person name="Rivas-Marin E."/>
            <person name="Kohn T."/>
            <person name="Peeters S.H."/>
            <person name="Heuer A."/>
            <person name="Rast P."/>
            <person name="Oberbeckmann S."/>
            <person name="Bunk B."/>
            <person name="Jeske O."/>
            <person name="Meyerdierks A."/>
            <person name="Storesund J.E."/>
            <person name="Kallscheuer N."/>
            <person name="Luecker S."/>
            <person name="Lage O.M."/>
            <person name="Pohl T."/>
            <person name="Merkel B.J."/>
            <person name="Hornburger P."/>
            <person name="Mueller R.-W."/>
            <person name="Bruemmer F."/>
            <person name="Labrenz M."/>
            <person name="Spormann A.M."/>
            <person name="Op Den Camp H."/>
            <person name="Overmann J."/>
            <person name="Amann R."/>
            <person name="Jetten M.S.M."/>
            <person name="Mascher T."/>
            <person name="Medema M.H."/>
            <person name="Devos D.P."/>
            <person name="Kaster A.-K."/>
            <person name="Ovreas L."/>
            <person name="Rohde M."/>
            <person name="Galperin M.Y."/>
            <person name="Jogler C."/>
        </authorList>
    </citation>
    <scope>NUCLEOTIDE SEQUENCE [LARGE SCALE GENOMIC DNA]</scope>
    <source>
        <strain evidence="2 3">V7</strain>
    </source>
</reference>
<dbReference type="Proteomes" id="UP000316476">
    <property type="component" value="Unassembled WGS sequence"/>
</dbReference>
<dbReference type="Gene3D" id="1.10.340.30">
    <property type="entry name" value="Hypothetical protein, domain 2"/>
    <property type="match status" value="1"/>
</dbReference>
<organism evidence="2 3">
    <name type="scientific">Crateriforma conspicua</name>
    <dbReference type="NCBI Taxonomy" id="2527996"/>
    <lineage>
        <taxon>Bacteria</taxon>
        <taxon>Pseudomonadati</taxon>
        <taxon>Planctomycetota</taxon>
        <taxon>Planctomycetia</taxon>
        <taxon>Planctomycetales</taxon>
        <taxon>Planctomycetaceae</taxon>
        <taxon>Crateriforma</taxon>
    </lineage>
</organism>
<comment type="caution">
    <text evidence="2">The sequence shown here is derived from an EMBL/GenBank/DDBJ whole genome shotgun (WGS) entry which is preliminary data.</text>
</comment>
<feature type="compositionally biased region" description="Basic and acidic residues" evidence="1">
    <location>
        <begin position="234"/>
        <end position="258"/>
    </location>
</feature>
<sequence>MSASNRAKLIEKLHKALKKNYKVPPTQPSRPLLEHVLYASLLEDCPADLADEGMAKLEQDFFDWNEVRVTTISELAQVLGRLPDPIRAASRLKGNLQAIFEEFYTFDLDHLKKENLGKAVKKFSEMPSMSSFVLGYTIQHGLGGHSIPLDYSAMVVMLVCGIASTSEASTGKVPGLERAIPKSKGLEFCALLHQCAVDLNQNAKDKTAMQTLVAVDKNAEANLKDWLSSKKEARKRAAERKAEEKEAAREKAKAEAESAQRAAMEAAAKKSASASRRTKKAATQPSAAEQAAAEQAAAAKKAASKSKSKSTKTSKAKSDKPKAETAKPKDSSTKTSSTKSGTTKSSSSTKSASSGKSASKSTAKKKSSTTADAGKKPAKSKSSSTGDTKSASKKAAKKSSSRKLSKRKPR</sequence>
<feature type="compositionally biased region" description="Low complexity" evidence="1">
    <location>
        <begin position="259"/>
        <end position="301"/>
    </location>
</feature>
<accession>A0A5C6FMM9</accession>
<proteinExistence type="predicted"/>
<dbReference type="InterPro" id="IPR023170">
    <property type="entry name" value="HhH_base_excis_C"/>
</dbReference>
<dbReference type="AlphaFoldDB" id="A0A5C6FMM9"/>
<feature type="compositionally biased region" description="Basic residues" evidence="1">
    <location>
        <begin position="391"/>
        <end position="410"/>
    </location>
</feature>
<feature type="compositionally biased region" description="Low complexity" evidence="1">
    <location>
        <begin position="380"/>
        <end position="389"/>
    </location>
</feature>
<feature type="compositionally biased region" description="Low complexity" evidence="1">
    <location>
        <begin position="333"/>
        <end position="361"/>
    </location>
</feature>
<dbReference type="RefSeq" id="WP_146414596.1">
    <property type="nucleotide sequence ID" value="NZ_SJPZ01000002.1"/>
</dbReference>
<gene>
    <name evidence="2" type="ORF">V7x_34950</name>
</gene>
<evidence type="ECO:0000313" key="2">
    <source>
        <dbReference type="EMBL" id="TWU61806.1"/>
    </source>
</evidence>
<protein>
    <submittedName>
        <fullName evidence="2">Uncharacterized protein</fullName>
    </submittedName>
</protein>
<evidence type="ECO:0000313" key="3">
    <source>
        <dbReference type="Proteomes" id="UP000316476"/>
    </source>
</evidence>
<feature type="compositionally biased region" description="Basic and acidic residues" evidence="1">
    <location>
        <begin position="316"/>
        <end position="332"/>
    </location>
</feature>